<dbReference type="InterPro" id="IPR002481">
    <property type="entry name" value="FUR"/>
</dbReference>
<comment type="similarity">
    <text evidence="2">Belongs to the Fur family.</text>
</comment>
<accession>A0A1M5PUG3</accession>
<keyword evidence="7" id="KW-0805">Transcription regulation</keyword>
<keyword evidence="8" id="KW-0238">DNA-binding</keyword>
<comment type="cofactor">
    <cofactor evidence="10">
        <name>Zn(2+)</name>
        <dbReference type="ChEBI" id="CHEBI:29105"/>
    </cofactor>
    <text evidence="10">Binds 1 zinc ion per subunit.</text>
</comment>
<evidence type="ECO:0000313" key="11">
    <source>
        <dbReference type="EMBL" id="SHH05494.1"/>
    </source>
</evidence>
<keyword evidence="9" id="KW-0804">Transcription</keyword>
<keyword evidence="3" id="KW-0963">Cytoplasm</keyword>
<dbReference type="PANTHER" id="PTHR33202:SF8">
    <property type="entry name" value="PEROXIDE-RESPONSIVE REPRESSOR PERR"/>
    <property type="match status" value="1"/>
</dbReference>
<dbReference type="Pfam" id="PF01475">
    <property type="entry name" value="FUR"/>
    <property type="match status" value="1"/>
</dbReference>
<dbReference type="Gene3D" id="3.30.1490.190">
    <property type="match status" value="1"/>
</dbReference>
<evidence type="ECO:0000256" key="6">
    <source>
        <dbReference type="ARBA" id="ARBA00022833"/>
    </source>
</evidence>
<proteinExistence type="inferred from homology"/>
<dbReference type="FunFam" id="1.10.10.10:FF:000007">
    <property type="entry name" value="Ferric uptake regulation protein"/>
    <property type="match status" value="1"/>
</dbReference>
<evidence type="ECO:0000256" key="7">
    <source>
        <dbReference type="ARBA" id="ARBA00023015"/>
    </source>
</evidence>
<dbReference type="AlphaFoldDB" id="A0A1M5PUG3"/>
<gene>
    <name evidence="11" type="ORF">SAMN02745221_01577</name>
</gene>
<keyword evidence="4" id="KW-0678">Repressor</keyword>
<keyword evidence="12" id="KW-1185">Reference proteome</keyword>
<dbReference type="GO" id="GO:0008270">
    <property type="term" value="F:zinc ion binding"/>
    <property type="evidence" value="ECO:0007669"/>
    <property type="project" value="TreeGrafter"/>
</dbReference>
<keyword evidence="5 10" id="KW-0479">Metal-binding</keyword>
<feature type="binding site" evidence="10">
    <location>
        <position position="96"/>
    </location>
    <ligand>
        <name>Zn(2+)</name>
        <dbReference type="ChEBI" id="CHEBI:29105"/>
    </ligand>
</feature>
<dbReference type="GO" id="GO:0000976">
    <property type="term" value="F:transcription cis-regulatory region binding"/>
    <property type="evidence" value="ECO:0007669"/>
    <property type="project" value="TreeGrafter"/>
</dbReference>
<evidence type="ECO:0000256" key="1">
    <source>
        <dbReference type="ARBA" id="ARBA00004496"/>
    </source>
</evidence>
<feature type="binding site" evidence="10">
    <location>
        <position position="133"/>
    </location>
    <ligand>
        <name>Zn(2+)</name>
        <dbReference type="ChEBI" id="CHEBI:29105"/>
    </ligand>
</feature>
<dbReference type="PANTHER" id="PTHR33202">
    <property type="entry name" value="ZINC UPTAKE REGULATION PROTEIN"/>
    <property type="match status" value="1"/>
</dbReference>
<dbReference type="InterPro" id="IPR043135">
    <property type="entry name" value="Fur_C"/>
</dbReference>
<evidence type="ECO:0000256" key="8">
    <source>
        <dbReference type="ARBA" id="ARBA00023125"/>
    </source>
</evidence>
<dbReference type="SUPFAM" id="SSF46785">
    <property type="entry name" value="Winged helix' DNA-binding domain"/>
    <property type="match status" value="1"/>
</dbReference>
<evidence type="ECO:0000256" key="5">
    <source>
        <dbReference type="ARBA" id="ARBA00022723"/>
    </source>
</evidence>
<protein>
    <submittedName>
        <fullName evidence="11">Fur family transcriptional regulator, peroxide stress response regulator</fullName>
    </submittedName>
</protein>
<organism evidence="11 12">
    <name type="scientific">Thermosyntropha lipolytica DSM 11003</name>
    <dbReference type="NCBI Taxonomy" id="1123382"/>
    <lineage>
        <taxon>Bacteria</taxon>
        <taxon>Bacillati</taxon>
        <taxon>Bacillota</taxon>
        <taxon>Clostridia</taxon>
        <taxon>Eubacteriales</taxon>
        <taxon>Syntrophomonadaceae</taxon>
        <taxon>Thermosyntropha</taxon>
    </lineage>
</organism>
<dbReference type="STRING" id="1123382.SAMN02745221_01577"/>
<name>A0A1M5PUG3_9FIRM</name>
<evidence type="ECO:0000256" key="4">
    <source>
        <dbReference type="ARBA" id="ARBA00022491"/>
    </source>
</evidence>
<feature type="binding site" evidence="10">
    <location>
        <position position="93"/>
    </location>
    <ligand>
        <name>Zn(2+)</name>
        <dbReference type="ChEBI" id="CHEBI:29105"/>
    </ligand>
</feature>
<dbReference type="InterPro" id="IPR036390">
    <property type="entry name" value="WH_DNA-bd_sf"/>
</dbReference>
<reference evidence="12" key="1">
    <citation type="submission" date="2016-11" db="EMBL/GenBank/DDBJ databases">
        <authorList>
            <person name="Varghese N."/>
            <person name="Submissions S."/>
        </authorList>
    </citation>
    <scope>NUCLEOTIDE SEQUENCE [LARGE SCALE GENOMIC DNA]</scope>
    <source>
        <strain evidence="12">DSM 11003</strain>
    </source>
</reference>
<evidence type="ECO:0000256" key="2">
    <source>
        <dbReference type="ARBA" id="ARBA00007957"/>
    </source>
</evidence>
<evidence type="ECO:0000313" key="12">
    <source>
        <dbReference type="Proteomes" id="UP000242329"/>
    </source>
</evidence>
<evidence type="ECO:0000256" key="3">
    <source>
        <dbReference type="ARBA" id="ARBA00022490"/>
    </source>
</evidence>
<feature type="binding site" evidence="10">
    <location>
        <position position="130"/>
    </location>
    <ligand>
        <name>Zn(2+)</name>
        <dbReference type="ChEBI" id="CHEBI:29105"/>
    </ligand>
</feature>
<evidence type="ECO:0000256" key="10">
    <source>
        <dbReference type="PIRSR" id="PIRSR602481-1"/>
    </source>
</evidence>
<dbReference type="GO" id="GO:1900376">
    <property type="term" value="P:regulation of secondary metabolite biosynthetic process"/>
    <property type="evidence" value="ECO:0007669"/>
    <property type="project" value="TreeGrafter"/>
</dbReference>
<dbReference type="OrthoDB" id="8659436at2"/>
<dbReference type="Proteomes" id="UP000242329">
    <property type="component" value="Unassembled WGS sequence"/>
</dbReference>
<dbReference type="GO" id="GO:0045892">
    <property type="term" value="P:negative regulation of DNA-templated transcription"/>
    <property type="evidence" value="ECO:0007669"/>
    <property type="project" value="TreeGrafter"/>
</dbReference>
<dbReference type="EMBL" id="FQWY01000026">
    <property type="protein sequence ID" value="SHH05494.1"/>
    <property type="molecule type" value="Genomic_DNA"/>
</dbReference>
<dbReference type="RefSeq" id="WP_084728409.1">
    <property type="nucleotide sequence ID" value="NZ_FQWY01000026.1"/>
</dbReference>
<sequence>MQQKKVEQLLKQHDIKPSYHRIKILSYLLEKKNHPTADMIYQELVKEIPTLSKTTVYNTLNLFVEKNVAIIITIDENETRYDADISLHGHFKCSSCGKIYDIRLNTAGIIPDELEKFQIDESHIYFKGTCPLCLKKALS</sequence>
<comment type="subcellular location">
    <subcellularLocation>
        <location evidence="1">Cytoplasm</location>
    </subcellularLocation>
</comment>
<dbReference type="CDD" id="cd07153">
    <property type="entry name" value="Fur_like"/>
    <property type="match status" value="1"/>
</dbReference>
<dbReference type="InterPro" id="IPR036388">
    <property type="entry name" value="WH-like_DNA-bd_sf"/>
</dbReference>
<keyword evidence="6 10" id="KW-0862">Zinc</keyword>
<dbReference type="GO" id="GO:0005737">
    <property type="term" value="C:cytoplasm"/>
    <property type="evidence" value="ECO:0007669"/>
    <property type="project" value="UniProtKB-SubCell"/>
</dbReference>
<dbReference type="GO" id="GO:0003700">
    <property type="term" value="F:DNA-binding transcription factor activity"/>
    <property type="evidence" value="ECO:0007669"/>
    <property type="project" value="InterPro"/>
</dbReference>
<evidence type="ECO:0000256" key="9">
    <source>
        <dbReference type="ARBA" id="ARBA00023163"/>
    </source>
</evidence>
<dbReference type="Gene3D" id="1.10.10.10">
    <property type="entry name" value="Winged helix-like DNA-binding domain superfamily/Winged helix DNA-binding domain"/>
    <property type="match status" value="1"/>
</dbReference>